<dbReference type="EMBL" id="VSSQ01072943">
    <property type="protein sequence ID" value="MPN24182.1"/>
    <property type="molecule type" value="Genomic_DNA"/>
</dbReference>
<name>A0A645GDU7_9ZZZZ</name>
<organism evidence="1">
    <name type="scientific">bioreactor metagenome</name>
    <dbReference type="NCBI Taxonomy" id="1076179"/>
    <lineage>
        <taxon>unclassified sequences</taxon>
        <taxon>metagenomes</taxon>
        <taxon>ecological metagenomes</taxon>
    </lineage>
</organism>
<reference evidence="1" key="1">
    <citation type="submission" date="2019-08" db="EMBL/GenBank/DDBJ databases">
        <authorList>
            <person name="Kucharzyk K."/>
            <person name="Murdoch R.W."/>
            <person name="Higgins S."/>
            <person name="Loffler F."/>
        </authorList>
    </citation>
    <scope>NUCLEOTIDE SEQUENCE</scope>
</reference>
<dbReference type="AlphaFoldDB" id="A0A645GDU7"/>
<evidence type="ECO:0000313" key="1">
    <source>
        <dbReference type="EMBL" id="MPN24182.1"/>
    </source>
</evidence>
<accession>A0A645GDU7</accession>
<protein>
    <submittedName>
        <fullName evidence="1">Uncharacterized protein</fullName>
    </submittedName>
</protein>
<proteinExistence type="predicted"/>
<sequence>MGSSTGAFFAAQDTDVTGAVAEQRECFFGNACEYQLAFLAIRQYLTGIRVDDFSDKVVFIDVHTCLFAAFKGHARPRDFGEPVNIIGFDAKLILNILAHFLTPGFRTEDTGFQLNFILKTHFTNRFP</sequence>
<gene>
    <name evidence="1" type="ORF">SDC9_171576</name>
</gene>
<comment type="caution">
    <text evidence="1">The sequence shown here is derived from an EMBL/GenBank/DDBJ whole genome shotgun (WGS) entry which is preliminary data.</text>
</comment>